<organism evidence="1">
    <name type="scientific">Rhizophora mucronata</name>
    <name type="common">Asiatic mangrove</name>
    <dbReference type="NCBI Taxonomy" id="61149"/>
    <lineage>
        <taxon>Eukaryota</taxon>
        <taxon>Viridiplantae</taxon>
        <taxon>Streptophyta</taxon>
        <taxon>Embryophyta</taxon>
        <taxon>Tracheophyta</taxon>
        <taxon>Spermatophyta</taxon>
        <taxon>Magnoliopsida</taxon>
        <taxon>eudicotyledons</taxon>
        <taxon>Gunneridae</taxon>
        <taxon>Pentapetalae</taxon>
        <taxon>rosids</taxon>
        <taxon>fabids</taxon>
        <taxon>Malpighiales</taxon>
        <taxon>Rhizophoraceae</taxon>
        <taxon>Rhizophora</taxon>
    </lineage>
</organism>
<protein>
    <submittedName>
        <fullName evidence="1">D-3-phosphoglycerate dehydrogenase</fullName>
    </submittedName>
</protein>
<proteinExistence type="predicted"/>
<accession>A0A2P2IX24</accession>
<evidence type="ECO:0000313" key="1">
    <source>
        <dbReference type="EMBL" id="MBW85758.1"/>
    </source>
</evidence>
<dbReference type="AlphaFoldDB" id="A0A2P2IX24"/>
<sequence length="136" mass="14664">MQQMQGTRNRNRTGFHGGISLCNIPCHGSEQGDPMLCSCNSVSSWGVDHQAAKLGGSLQIHVVNPHASSSHHLQPPLSGLKHLPSHLCAAPYDQRIARRDLLAKLLRRDIIGAVHVAKAAQKLKTLVSKLLGDQDG</sequence>
<reference evidence="1" key="1">
    <citation type="submission" date="2018-02" db="EMBL/GenBank/DDBJ databases">
        <title>Rhizophora mucronata_Transcriptome.</title>
        <authorList>
            <person name="Meera S.P."/>
            <person name="Sreeshan A."/>
            <person name="Augustine A."/>
        </authorList>
    </citation>
    <scope>NUCLEOTIDE SEQUENCE</scope>
    <source>
        <tissue evidence="1">Leaf</tissue>
    </source>
</reference>
<dbReference type="EMBL" id="GGEC01005275">
    <property type="protein sequence ID" value="MBW85758.1"/>
    <property type="molecule type" value="Transcribed_RNA"/>
</dbReference>
<name>A0A2P2IX24_RHIMU</name>